<evidence type="ECO:0000259" key="8">
    <source>
        <dbReference type="Pfam" id="PF01301"/>
    </source>
</evidence>
<dbReference type="InterPro" id="IPR026283">
    <property type="entry name" value="B-gal_1-like"/>
</dbReference>
<dbReference type="PANTHER" id="PTHR23421">
    <property type="entry name" value="BETA-GALACTOSIDASE RELATED"/>
    <property type="match status" value="1"/>
</dbReference>
<evidence type="ECO:0000256" key="5">
    <source>
        <dbReference type="RuleBase" id="RU000675"/>
    </source>
</evidence>
<feature type="domain" description="Beta-galactosidase galactose-binding" evidence="10">
    <location>
        <begin position="540"/>
        <end position="598"/>
    </location>
</feature>
<feature type="domain" description="Beta-galactosidase 1-like first all-beta" evidence="9">
    <location>
        <begin position="403"/>
        <end position="513"/>
    </location>
</feature>
<evidence type="ECO:0000313" key="11">
    <source>
        <dbReference type="EMBL" id="OOH95510.1"/>
    </source>
</evidence>
<dbReference type="SUPFAM" id="SSF49785">
    <property type="entry name" value="Galactose-binding domain-like"/>
    <property type="match status" value="2"/>
</dbReference>
<keyword evidence="2 5" id="KW-0378">Hydrolase</keyword>
<proteinExistence type="inferred from homology"/>
<dbReference type="Gene3D" id="3.20.20.80">
    <property type="entry name" value="Glycosidases"/>
    <property type="match status" value="1"/>
</dbReference>
<gene>
    <name evidence="11" type="ORF">BMF97_09105</name>
</gene>
<dbReference type="InterPro" id="IPR001944">
    <property type="entry name" value="Glycoside_Hdrlase_35"/>
</dbReference>
<dbReference type="STRING" id="238.BBD35_07140"/>
<evidence type="ECO:0000259" key="9">
    <source>
        <dbReference type="Pfam" id="PF21317"/>
    </source>
</evidence>
<dbReference type="Pfam" id="PF21317">
    <property type="entry name" value="BetaGal_ABD_1"/>
    <property type="match status" value="1"/>
</dbReference>
<name>A0A1T3F2J6_ELIME</name>
<comment type="similarity">
    <text evidence="1 6">Belongs to the glycosyl hydrolase 35 family.</text>
</comment>
<accession>A0A1T3F2J6</accession>
<dbReference type="InterPro" id="IPR017853">
    <property type="entry name" value="GH"/>
</dbReference>
<feature type="domain" description="Glycoside hydrolase 35 catalytic" evidence="8">
    <location>
        <begin position="35"/>
        <end position="359"/>
    </location>
</feature>
<organism evidence="11 12">
    <name type="scientific">Elizabethkingia meningoseptica</name>
    <name type="common">Chryseobacterium meningosepticum</name>
    <dbReference type="NCBI Taxonomy" id="238"/>
    <lineage>
        <taxon>Bacteria</taxon>
        <taxon>Pseudomonadati</taxon>
        <taxon>Bacteroidota</taxon>
        <taxon>Flavobacteriia</taxon>
        <taxon>Flavobacteriales</taxon>
        <taxon>Weeksellaceae</taxon>
        <taxon>Elizabethkingia</taxon>
    </lineage>
</organism>
<dbReference type="InterPro" id="IPR008979">
    <property type="entry name" value="Galactose-bd-like_sf"/>
</dbReference>
<comment type="caution">
    <text evidence="11">The sequence shown here is derived from an EMBL/GenBank/DDBJ whole genome shotgun (WGS) entry which is preliminary data.</text>
</comment>
<dbReference type="Gene3D" id="2.60.120.260">
    <property type="entry name" value="Galactose-binding domain-like"/>
    <property type="match status" value="2"/>
</dbReference>
<evidence type="ECO:0000313" key="12">
    <source>
        <dbReference type="Proteomes" id="UP000188947"/>
    </source>
</evidence>
<dbReference type="Proteomes" id="UP000188947">
    <property type="component" value="Unassembled WGS sequence"/>
</dbReference>
<dbReference type="SUPFAM" id="SSF51445">
    <property type="entry name" value="(Trans)glycosidases"/>
    <property type="match status" value="1"/>
</dbReference>
<feature type="active site" description="Proton donor" evidence="4">
    <location>
        <position position="183"/>
    </location>
</feature>
<feature type="active site" description="Nucleophile" evidence="4">
    <location>
        <position position="267"/>
    </location>
</feature>
<dbReference type="InterPro" id="IPR019801">
    <property type="entry name" value="Glyco_hydro_35_CS"/>
</dbReference>
<dbReference type="PROSITE" id="PS01182">
    <property type="entry name" value="GLYCOSYL_HYDROL_F35"/>
    <property type="match status" value="1"/>
</dbReference>
<feature type="chain" id="PRO_5012662133" description="Beta-galactosidase" evidence="7">
    <location>
        <begin position="22"/>
        <end position="628"/>
    </location>
</feature>
<dbReference type="AlphaFoldDB" id="A0A1T3F2J6"/>
<dbReference type="RefSeq" id="WP_077564592.1">
    <property type="nucleotide sequence ID" value="NZ_CP016378.1"/>
</dbReference>
<dbReference type="OrthoDB" id="703126at2"/>
<sequence length="628" mass="71937">MKNLQRLLVLFALFACNVLMFSQSRKNTFEIKGGNFLLNGKAFSIHSGEMHYPRIPQEYWKHRLQMMKAMGLNAVTTYVFWNYHEESPGKWNWSGEKDLKKFIKTAQEVGLYVIIRPGPYVCAEWEFGGYPWWLQNIKGLKIREDNDLFLAETKKYLSQLYTQVKDLQITNGGPVIMIQAENEFGSFVAQRKDVSLQSHRAYNAKIVKQLKDIGFNVPMFTSDGSWLFEGGSVVGALPTANGEDNIENLKKVVNQYNNNQGPYMVAEFYPGWLAHWAEKFPRVDASTVARQTDKYLKNDVSFNYYMIHGGTNFGFTSGANYDKNHDIQPDLTSYDYDAPITEAGWRTPKYDSLRAVIGKYTKAKLPEVPAPIKVIEVKDIKLNKLYNFFNYAEGQETVKGDKPQTFEELNQGHGYVLYRRHFNQPISGTLDLKGLRDYATVYINGEKVGELNRYYNQYTMPIDIPFNSTLEILVENWGRINYGAKITENTKGIISPVKIGDTEITGNWEMTKLPFPDQFASTIKAKSTDSGKQAQLKDVPTLYQGEFDLQEVGDTFIDMQNWGKGVIFINGRNIGRFWRVGPQQTLYIPGVWLKKGKNEIIIFDQLNQKVQNSVSTVKTPILDQLVKQ</sequence>
<evidence type="ECO:0000256" key="1">
    <source>
        <dbReference type="ARBA" id="ARBA00009809"/>
    </source>
</evidence>
<dbReference type="GO" id="GO:0005975">
    <property type="term" value="P:carbohydrate metabolic process"/>
    <property type="evidence" value="ECO:0007669"/>
    <property type="project" value="InterPro"/>
</dbReference>
<comment type="catalytic activity">
    <reaction evidence="5">
        <text>Hydrolysis of terminal non-reducing beta-D-galactose residues in beta-D-galactosides.</text>
        <dbReference type="EC" id="3.2.1.23"/>
    </reaction>
</comment>
<dbReference type="GO" id="GO:0004565">
    <property type="term" value="F:beta-galactosidase activity"/>
    <property type="evidence" value="ECO:0007669"/>
    <property type="project" value="UniProtKB-EC"/>
</dbReference>
<reference evidence="11 12" key="1">
    <citation type="submission" date="2016-11" db="EMBL/GenBank/DDBJ databases">
        <title>Genome sequence and comparative genomic analysis of clinical strain Elizabethkingia meningoseptica 61421 PRCM.</title>
        <authorList>
            <person name="Wang M."/>
            <person name="Hu S."/>
            <person name="Cao L."/>
            <person name="Jiang T."/>
            <person name="Zhou Y."/>
            <person name="Ming D."/>
        </authorList>
    </citation>
    <scope>NUCLEOTIDE SEQUENCE [LARGE SCALE GENOMIC DNA]</scope>
    <source>
        <strain evidence="11 12">61421 PRCM</strain>
    </source>
</reference>
<dbReference type="PRINTS" id="PR00742">
    <property type="entry name" value="GLHYDRLASE35"/>
</dbReference>
<keyword evidence="12" id="KW-1185">Reference proteome</keyword>
<keyword evidence="7" id="KW-0732">Signal</keyword>
<evidence type="ECO:0000256" key="2">
    <source>
        <dbReference type="ARBA" id="ARBA00022801"/>
    </source>
</evidence>
<evidence type="ECO:0000256" key="3">
    <source>
        <dbReference type="ARBA" id="ARBA00023295"/>
    </source>
</evidence>
<dbReference type="PIRSF" id="PIRSF006336">
    <property type="entry name" value="B-gal"/>
    <property type="match status" value="1"/>
</dbReference>
<dbReference type="InterPro" id="IPR048912">
    <property type="entry name" value="BetaGal1-like_ABD1"/>
</dbReference>
<feature type="signal peptide" evidence="7">
    <location>
        <begin position="1"/>
        <end position="21"/>
    </location>
</feature>
<evidence type="ECO:0000256" key="6">
    <source>
        <dbReference type="RuleBase" id="RU003679"/>
    </source>
</evidence>
<keyword evidence="3 5" id="KW-0326">Glycosidase</keyword>
<dbReference type="EMBL" id="MPOG01000010">
    <property type="protein sequence ID" value="OOH95510.1"/>
    <property type="molecule type" value="Genomic_DNA"/>
</dbReference>
<dbReference type="Pfam" id="PF21467">
    <property type="entry name" value="BetaGal_gal-bd"/>
    <property type="match status" value="1"/>
</dbReference>
<dbReference type="EC" id="3.2.1.23" evidence="5"/>
<evidence type="ECO:0000259" key="10">
    <source>
        <dbReference type="Pfam" id="PF21467"/>
    </source>
</evidence>
<evidence type="ECO:0000256" key="7">
    <source>
        <dbReference type="SAM" id="SignalP"/>
    </source>
</evidence>
<dbReference type="InterPro" id="IPR048913">
    <property type="entry name" value="BetaGal_gal-bd"/>
</dbReference>
<dbReference type="eggNOG" id="COG1874">
    <property type="taxonomic scope" value="Bacteria"/>
</dbReference>
<protein>
    <recommendedName>
        <fullName evidence="5">Beta-galactosidase</fullName>
        <ecNumber evidence="5">3.2.1.23</ecNumber>
    </recommendedName>
</protein>
<evidence type="ECO:0000256" key="4">
    <source>
        <dbReference type="PIRSR" id="PIRSR006336-1"/>
    </source>
</evidence>
<dbReference type="InterPro" id="IPR031330">
    <property type="entry name" value="Gly_Hdrlase_35_cat"/>
</dbReference>
<dbReference type="Pfam" id="PF01301">
    <property type="entry name" value="Glyco_hydro_35"/>
    <property type="match status" value="1"/>
</dbReference>